<dbReference type="Proteomes" id="UP000034665">
    <property type="component" value="Unassembled WGS sequence"/>
</dbReference>
<dbReference type="STRING" id="1619013.UT41_C0001G0234"/>
<dbReference type="EMBL" id="LBWR01000001">
    <property type="protein sequence ID" value="KKR12690.1"/>
    <property type="molecule type" value="Genomic_DNA"/>
</dbReference>
<sequence length="73" mass="7914">MNSNQVKEGISIKTTALKSTKGMLVKHEYLAARKAGATGIVMGFVPGHGGDVWWIKHEDGSIGAYCFNEFKSN</sequence>
<evidence type="ECO:0000313" key="1">
    <source>
        <dbReference type="EMBL" id="KKR12690.1"/>
    </source>
</evidence>
<dbReference type="AlphaFoldDB" id="A0A0G0QQP2"/>
<evidence type="ECO:0000313" key="2">
    <source>
        <dbReference type="Proteomes" id="UP000034665"/>
    </source>
</evidence>
<proteinExistence type="predicted"/>
<comment type="caution">
    <text evidence="1">The sequence shown here is derived from an EMBL/GenBank/DDBJ whole genome shotgun (WGS) entry which is preliminary data.</text>
</comment>
<organism evidence="1 2">
    <name type="scientific">Candidatus Wolfebacteria bacterium GW2011_GWC2_39_22</name>
    <dbReference type="NCBI Taxonomy" id="1619013"/>
    <lineage>
        <taxon>Bacteria</taxon>
        <taxon>Candidatus Wolfeibacteriota</taxon>
    </lineage>
</organism>
<protein>
    <submittedName>
        <fullName evidence="1">Uncharacterized protein</fullName>
    </submittedName>
</protein>
<accession>A0A0G0QQP2</accession>
<gene>
    <name evidence="1" type="ORF">UT41_C0001G0234</name>
</gene>
<name>A0A0G0QQP2_9BACT</name>
<reference evidence="1 2" key="1">
    <citation type="journal article" date="2015" name="Nature">
        <title>rRNA introns, odd ribosomes, and small enigmatic genomes across a large radiation of phyla.</title>
        <authorList>
            <person name="Brown C.T."/>
            <person name="Hug L.A."/>
            <person name="Thomas B.C."/>
            <person name="Sharon I."/>
            <person name="Castelle C.J."/>
            <person name="Singh A."/>
            <person name="Wilkins M.J."/>
            <person name="Williams K.H."/>
            <person name="Banfield J.F."/>
        </authorList>
    </citation>
    <scope>NUCLEOTIDE SEQUENCE [LARGE SCALE GENOMIC DNA]</scope>
</reference>